<dbReference type="InterPro" id="IPR050345">
    <property type="entry name" value="Aliph_Amidase/BUP"/>
</dbReference>
<comment type="caution">
    <text evidence="3">The sequence shown here is derived from an EMBL/GenBank/DDBJ whole genome shotgun (WGS) entry which is preliminary data.</text>
</comment>
<dbReference type="Pfam" id="PF00795">
    <property type="entry name" value="CN_hydrolase"/>
    <property type="match status" value="1"/>
</dbReference>
<feature type="domain" description="CN hydrolase" evidence="2">
    <location>
        <begin position="4"/>
        <end position="260"/>
    </location>
</feature>
<dbReference type="AlphaFoldDB" id="T0Y6F4"/>
<proteinExistence type="predicted"/>
<sequence length="288" mass="32651">MAKLRGGLIQMALKADTTESPARIREAMLAAHRPLIEQAGARGVQVLCFQEVFTQPYFCPSQDVKWYAAAESIPGPTTEEMQAYAKKYGMVIVVPIYEADPVAGVYYNTAAVIDADGSYLGKYRKTHIPQVAGFWEKFFFRPGASDWPVFKTRYCKLGVYICYDRHFPEGWRALALNGAEYIVNPSATVAGLSEYLWKLEQPASAAANGCWIGAINRVGREQPWDIGEFYGQSYFVNPRGQIEAIASRDKDELLVHEMDMDMVAEIRNRWQFFRDRRPELYSRLTAVD</sequence>
<name>T0Y6F4_9ZZZZ</name>
<evidence type="ECO:0000259" key="2">
    <source>
        <dbReference type="PROSITE" id="PS50263"/>
    </source>
</evidence>
<evidence type="ECO:0000256" key="1">
    <source>
        <dbReference type="ARBA" id="ARBA00022801"/>
    </source>
</evidence>
<dbReference type="GO" id="GO:0016811">
    <property type="term" value="F:hydrolase activity, acting on carbon-nitrogen (but not peptide) bonds, in linear amides"/>
    <property type="evidence" value="ECO:0007669"/>
    <property type="project" value="TreeGrafter"/>
</dbReference>
<evidence type="ECO:0000313" key="3">
    <source>
        <dbReference type="EMBL" id="EQD27467.1"/>
    </source>
</evidence>
<accession>T0Y6F4</accession>
<dbReference type="InterPro" id="IPR036526">
    <property type="entry name" value="C-N_Hydrolase_sf"/>
</dbReference>
<dbReference type="Gene3D" id="3.60.110.10">
    <property type="entry name" value="Carbon-nitrogen hydrolase"/>
    <property type="match status" value="1"/>
</dbReference>
<dbReference type="PANTHER" id="PTHR43674:SF2">
    <property type="entry name" value="BETA-UREIDOPROPIONASE"/>
    <property type="match status" value="1"/>
</dbReference>
<dbReference type="EMBL" id="AUZY01012863">
    <property type="protein sequence ID" value="EQD27467.1"/>
    <property type="molecule type" value="Genomic_DNA"/>
</dbReference>
<dbReference type="PANTHER" id="PTHR43674">
    <property type="entry name" value="NITRILASE C965.09-RELATED"/>
    <property type="match status" value="1"/>
</dbReference>
<feature type="non-terminal residue" evidence="3">
    <location>
        <position position="288"/>
    </location>
</feature>
<dbReference type="InterPro" id="IPR003010">
    <property type="entry name" value="C-N_Hydrolase"/>
</dbReference>
<dbReference type="PROSITE" id="PS50263">
    <property type="entry name" value="CN_HYDROLASE"/>
    <property type="match status" value="1"/>
</dbReference>
<organism evidence="3">
    <name type="scientific">mine drainage metagenome</name>
    <dbReference type="NCBI Taxonomy" id="410659"/>
    <lineage>
        <taxon>unclassified sequences</taxon>
        <taxon>metagenomes</taxon>
        <taxon>ecological metagenomes</taxon>
    </lineage>
</organism>
<protein>
    <submittedName>
        <fullName evidence="3">Hydrolase</fullName>
    </submittedName>
</protein>
<gene>
    <name evidence="3" type="ORF">B1B_19142</name>
</gene>
<keyword evidence="1 3" id="KW-0378">Hydrolase</keyword>
<dbReference type="SUPFAM" id="SSF56317">
    <property type="entry name" value="Carbon-nitrogen hydrolase"/>
    <property type="match status" value="1"/>
</dbReference>
<reference evidence="3" key="2">
    <citation type="journal article" date="2014" name="ISME J.">
        <title>Microbial stratification in low pH oxic and suboxic macroscopic growths along an acid mine drainage.</title>
        <authorList>
            <person name="Mendez-Garcia C."/>
            <person name="Mesa V."/>
            <person name="Sprenger R.R."/>
            <person name="Richter M."/>
            <person name="Diez M.S."/>
            <person name="Solano J."/>
            <person name="Bargiela R."/>
            <person name="Golyshina O.V."/>
            <person name="Manteca A."/>
            <person name="Ramos J.L."/>
            <person name="Gallego J.R."/>
            <person name="Llorente I."/>
            <person name="Martins Dos Santos V.A."/>
            <person name="Jensen O.N."/>
            <person name="Pelaez A.I."/>
            <person name="Sanchez J."/>
            <person name="Ferrer M."/>
        </authorList>
    </citation>
    <scope>NUCLEOTIDE SEQUENCE</scope>
</reference>
<reference evidence="3" key="1">
    <citation type="submission" date="2013-08" db="EMBL/GenBank/DDBJ databases">
        <authorList>
            <person name="Mendez C."/>
            <person name="Richter M."/>
            <person name="Ferrer M."/>
            <person name="Sanchez J."/>
        </authorList>
    </citation>
    <scope>NUCLEOTIDE SEQUENCE</scope>
</reference>